<evidence type="ECO:0000256" key="10">
    <source>
        <dbReference type="RuleBase" id="RU366046"/>
    </source>
</evidence>
<dbReference type="GO" id="GO:0003978">
    <property type="term" value="F:UDP-glucose 4-epimerase activity"/>
    <property type="evidence" value="ECO:0007669"/>
    <property type="project" value="UniProtKB-UniRule"/>
</dbReference>
<keyword evidence="13" id="KW-1185">Reference proteome</keyword>
<feature type="domain" description="NAD-dependent epimerase/dehydratase" evidence="11">
    <location>
        <begin position="4"/>
        <end position="252"/>
    </location>
</feature>
<dbReference type="PANTHER" id="PTHR43725">
    <property type="entry name" value="UDP-GLUCOSE 4-EPIMERASE"/>
    <property type="match status" value="1"/>
</dbReference>
<comment type="cofactor">
    <cofactor evidence="2 10">
        <name>NAD(+)</name>
        <dbReference type="ChEBI" id="CHEBI:57540"/>
    </cofactor>
</comment>
<dbReference type="Gene3D" id="3.40.50.720">
    <property type="entry name" value="NAD(P)-binding Rossmann-like Domain"/>
    <property type="match status" value="1"/>
</dbReference>
<evidence type="ECO:0000256" key="1">
    <source>
        <dbReference type="ARBA" id="ARBA00000083"/>
    </source>
</evidence>
<dbReference type="EC" id="5.1.3.2" evidence="5 10"/>
<evidence type="ECO:0000256" key="4">
    <source>
        <dbReference type="ARBA" id="ARBA00007637"/>
    </source>
</evidence>
<evidence type="ECO:0000256" key="3">
    <source>
        <dbReference type="ARBA" id="ARBA00004947"/>
    </source>
</evidence>
<dbReference type="RefSeq" id="WP_013557881.1">
    <property type="nucleotide sequence ID" value="NC_014958.1"/>
</dbReference>
<name>E8UBD8_DEIML</name>
<dbReference type="STRING" id="709986.Deima_2748"/>
<evidence type="ECO:0000259" key="11">
    <source>
        <dbReference type="Pfam" id="PF01370"/>
    </source>
</evidence>
<dbReference type="SUPFAM" id="SSF51735">
    <property type="entry name" value="NAD(P)-binding Rossmann-fold domains"/>
    <property type="match status" value="1"/>
</dbReference>
<evidence type="ECO:0000256" key="6">
    <source>
        <dbReference type="ARBA" id="ARBA00018569"/>
    </source>
</evidence>
<comment type="subunit">
    <text evidence="10">Homodimer.</text>
</comment>
<reference evidence="13" key="2">
    <citation type="submission" date="2011-01" db="EMBL/GenBank/DDBJ databases">
        <title>The complete genome of Deinococcus maricopensis DSM 21211.</title>
        <authorList>
            <consortium name="US DOE Joint Genome Institute (JGI-PGF)"/>
            <person name="Lucas S."/>
            <person name="Copeland A."/>
            <person name="Lapidus A."/>
            <person name="Goodwin L."/>
            <person name="Pitluck S."/>
            <person name="Kyrpides N."/>
            <person name="Mavromatis K."/>
            <person name="Pagani I."/>
            <person name="Ivanova N."/>
            <person name="Ovchinnikova G."/>
            <person name="Zeytun A."/>
            <person name="Detter J.C."/>
            <person name="Han C."/>
            <person name="Land M."/>
            <person name="Hauser L."/>
            <person name="Markowitz V."/>
            <person name="Cheng J.-F."/>
            <person name="Hugenholtz P."/>
            <person name="Woyke T."/>
            <person name="Wu D."/>
            <person name="Pukall R."/>
            <person name="Gehrich-Schroeter G."/>
            <person name="Brambilla E."/>
            <person name="Klenk H.-P."/>
            <person name="Eisen J.A."/>
        </authorList>
    </citation>
    <scope>NUCLEOTIDE SEQUENCE [LARGE SCALE GENOMIC DNA]</scope>
    <source>
        <strain evidence="13">DSM 21211 / LMG 22137 / NRRL B-23946 / LB-34</strain>
    </source>
</reference>
<dbReference type="PANTHER" id="PTHR43725:SF53">
    <property type="entry name" value="UDP-ARABINOSE 4-EPIMERASE 1"/>
    <property type="match status" value="1"/>
</dbReference>
<dbReference type="InterPro" id="IPR005886">
    <property type="entry name" value="UDP_G4E"/>
</dbReference>
<comment type="similarity">
    <text evidence="4 10">Belongs to the NAD(P)-dependent epimerase/dehydratase family.</text>
</comment>
<dbReference type="InterPro" id="IPR036291">
    <property type="entry name" value="NAD(P)-bd_dom_sf"/>
</dbReference>
<keyword evidence="7 10" id="KW-0520">NAD</keyword>
<comment type="catalytic activity">
    <reaction evidence="1 10">
        <text>UDP-alpha-D-glucose = UDP-alpha-D-galactose</text>
        <dbReference type="Rhea" id="RHEA:22168"/>
        <dbReference type="ChEBI" id="CHEBI:58885"/>
        <dbReference type="ChEBI" id="CHEBI:66914"/>
        <dbReference type="EC" id="5.1.3.2"/>
    </reaction>
</comment>
<evidence type="ECO:0000256" key="9">
    <source>
        <dbReference type="ARBA" id="ARBA00023277"/>
    </source>
</evidence>
<dbReference type="EMBL" id="CP002454">
    <property type="protein sequence ID" value="ADV68377.1"/>
    <property type="molecule type" value="Genomic_DNA"/>
</dbReference>
<gene>
    <name evidence="12" type="ordered locus">Deima_2748</name>
</gene>
<dbReference type="KEGG" id="dmr:Deima_2748"/>
<evidence type="ECO:0000256" key="2">
    <source>
        <dbReference type="ARBA" id="ARBA00001911"/>
    </source>
</evidence>
<dbReference type="GO" id="GO:0033499">
    <property type="term" value="P:galactose catabolic process via UDP-galactose, Leloir pathway"/>
    <property type="evidence" value="ECO:0007669"/>
    <property type="project" value="TreeGrafter"/>
</dbReference>
<dbReference type="AlphaFoldDB" id="E8UBD8"/>
<dbReference type="eggNOG" id="COG1087">
    <property type="taxonomic scope" value="Bacteria"/>
</dbReference>
<comment type="pathway">
    <text evidence="3 10">Carbohydrate metabolism; galactose metabolism.</text>
</comment>
<dbReference type="Pfam" id="PF01370">
    <property type="entry name" value="Epimerase"/>
    <property type="match status" value="1"/>
</dbReference>
<evidence type="ECO:0000256" key="5">
    <source>
        <dbReference type="ARBA" id="ARBA00013189"/>
    </source>
</evidence>
<keyword evidence="8 10" id="KW-0413">Isomerase</keyword>
<reference evidence="12 13" key="1">
    <citation type="journal article" date="2011" name="Stand. Genomic Sci.">
        <title>Complete genome sequence of Deinococcus maricopensis type strain (LB-34).</title>
        <authorList>
            <person name="Pukall R."/>
            <person name="Zeytun A."/>
            <person name="Lucas S."/>
            <person name="Lapidus A."/>
            <person name="Hammon N."/>
            <person name="Deshpande S."/>
            <person name="Nolan M."/>
            <person name="Cheng J.F."/>
            <person name="Pitluck S."/>
            <person name="Liolios K."/>
            <person name="Pagani I."/>
            <person name="Mikhailova N."/>
            <person name="Ivanova N."/>
            <person name="Mavromatis K."/>
            <person name="Pati A."/>
            <person name="Tapia R."/>
            <person name="Han C."/>
            <person name="Goodwin L."/>
            <person name="Chen A."/>
            <person name="Palaniappan K."/>
            <person name="Land M."/>
            <person name="Hauser L."/>
            <person name="Chang Y.J."/>
            <person name="Jeffries C.D."/>
            <person name="Brambilla E.M."/>
            <person name="Rohde M."/>
            <person name="Goker M."/>
            <person name="Detter J.C."/>
            <person name="Woyke T."/>
            <person name="Bristow J."/>
            <person name="Eisen J.A."/>
            <person name="Markowitz V."/>
            <person name="Hugenholtz P."/>
            <person name="Kyrpides N.C."/>
            <person name="Klenk H.P."/>
        </authorList>
    </citation>
    <scope>NUCLEOTIDE SEQUENCE [LARGE SCALE GENOMIC DNA]</scope>
    <source>
        <strain evidence="13">DSM 21211 / LMG 22137 / NRRL B-23946 / LB-34</strain>
    </source>
</reference>
<organism evidence="12 13">
    <name type="scientific">Deinococcus maricopensis (strain DSM 21211 / LMG 22137 / NRRL B-23946 / LB-34)</name>
    <dbReference type="NCBI Taxonomy" id="709986"/>
    <lineage>
        <taxon>Bacteria</taxon>
        <taxon>Thermotogati</taxon>
        <taxon>Deinococcota</taxon>
        <taxon>Deinococci</taxon>
        <taxon>Deinococcales</taxon>
        <taxon>Deinococcaceae</taxon>
        <taxon>Deinococcus</taxon>
    </lineage>
</organism>
<dbReference type="NCBIfam" id="TIGR01179">
    <property type="entry name" value="galE"/>
    <property type="match status" value="1"/>
</dbReference>
<dbReference type="InterPro" id="IPR001509">
    <property type="entry name" value="Epimerase_deHydtase"/>
</dbReference>
<evidence type="ECO:0000313" key="13">
    <source>
        <dbReference type="Proteomes" id="UP000008635"/>
    </source>
</evidence>
<accession>E8UBD8</accession>
<evidence type="ECO:0000256" key="8">
    <source>
        <dbReference type="ARBA" id="ARBA00023235"/>
    </source>
</evidence>
<protein>
    <recommendedName>
        <fullName evidence="6 10">UDP-glucose 4-epimerase</fullName>
        <ecNumber evidence="5 10">5.1.3.2</ecNumber>
    </recommendedName>
</protein>
<dbReference type="CDD" id="cd05247">
    <property type="entry name" value="UDP_G4E_1_SDR_e"/>
    <property type="match status" value="1"/>
</dbReference>
<dbReference type="HOGENOM" id="CLU_007383_1_10_0"/>
<dbReference type="Gene3D" id="3.90.25.10">
    <property type="entry name" value="UDP-galactose 4-epimerase, domain 1"/>
    <property type="match status" value="1"/>
</dbReference>
<dbReference type="OrthoDB" id="9811743at2"/>
<evidence type="ECO:0000313" key="12">
    <source>
        <dbReference type="EMBL" id="ADV68377.1"/>
    </source>
</evidence>
<dbReference type="Proteomes" id="UP000008635">
    <property type="component" value="Chromosome"/>
</dbReference>
<dbReference type="UniPathway" id="UPA00214"/>
<evidence type="ECO:0000256" key="7">
    <source>
        <dbReference type="ARBA" id="ARBA00023027"/>
    </source>
</evidence>
<proteinExistence type="inferred from homology"/>
<keyword evidence="9 10" id="KW-0119">Carbohydrate metabolism</keyword>
<sequence>MNLLVTGGAGYIGSHTVRALQRAGYTVTVLDNLSSGHAEALPDGATLAQVDLLDYSAVKDTLARVRPDAIVHFAALIEVGESMKEPARYYRNNVTGSLNLLQANAETVKAPIVFSSTAAVYGDAQSTPIPEDAPKAPTSVYGETKLMTEHMLNAFDRAHGIRHIKLRYFNVCGAQPGGQIGEDHPNKTHLIELALLTALGQREKMMIFGEDYPTPDGTCIRDYIHVADLADAHVLAVKALLDGAPSNAYNVGLGHGFSVRQVLDAVDDVLGTPLKREIAPRRAGDPPSLVADSHRIQQELHWTPQFTDLREIIRTAWDWHRTHPHGFKS</sequence>